<proteinExistence type="predicted"/>
<evidence type="ECO:0000313" key="1">
    <source>
        <dbReference type="EMBL" id="VVE84475.1"/>
    </source>
</evidence>
<reference evidence="1 2" key="1">
    <citation type="submission" date="2019-08" db="EMBL/GenBank/DDBJ databases">
        <authorList>
            <person name="Peeters C."/>
        </authorList>
    </citation>
    <scope>NUCLEOTIDE SEQUENCE [LARGE SCALE GENOMIC DNA]</scope>
    <source>
        <strain evidence="1 2">LMG 31121</strain>
    </source>
</reference>
<organism evidence="1 2">
    <name type="scientific">Pandoraea sputorum</name>
    <dbReference type="NCBI Taxonomy" id="93222"/>
    <lineage>
        <taxon>Bacteria</taxon>
        <taxon>Pseudomonadati</taxon>
        <taxon>Pseudomonadota</taxon>
        <taxon>Betaproteobacteria</taxon>
        <taxon>Burkholderiales</taxon>
        <taxon>Burkholderiaceae</taxon>
        <taxon>Pandoraea</taxon>
    </lineage>
</organism>
<sequence>MSNDSISTKSHTPLSLKGALECGLLTRSLTAESMNLAAIRHGEAGRASGFFEEVWQAIVRVLDLTNLTAAETAIKGMANAPSDPEKLGHYLALREVTAKKDHLRFTCQRQGNSVVLRVTGTPLELTLDLMRLGFWEGRLTELAIYEAPGAPHV</sequence>
<dbReference type="AlphaFoldDB" id="A0A5E5BHH7"/>
<dbReference type="Proteomes" id="UP000335538">
    <property type="component" value="Unassembled WGS sequence"/>
</dbReference>
<dbReference type="EMBL" id="CABPSR010000018">
    <property type="protein sequence ID" value="VVE84475.1"/>
    <property type="molecule type" value="Genomic_DNA"/>
</dbReference>
<accession>A0A5E5BHH7</accession>
<gene>
    <name evidence="1" type="ORF">PSP31121_04781</name>
</gene>
<name>A0A5E5BHH7_9BURK</name>
<dbReference type="RefSeq" id="WP_150811006.1">
    <property type="nucleotide sequence ID" value="NZ_CABPSR010000018.1"/>
</dbReference>
<evidence type="ECO:0000313" key="2">
    <source>
        <dbReference type="Proteomes" id="UP000335538"/>
    </source>
</evidence>
<protein>
    <submittedName>
        <fullName evidence="1">Uncharacterized protein</fullName>
    </submittedName>
</protein>